<dbReference type="NCBIfam" id="NF038402">
    <property type="entry name" value="TroA_like"/>
    <property type="match status" value="1"/>
</dbReference>
<feature type="domain" description="Fe/B12 periplasmic-binding" evidence="2">
    <location>
        <begin position="20"/>
        <end position="263"/>
    </location>
</feature>
<dbReference type="OrthoDB" id="9816357at2"/>
<organism evidence="3 4">
    <name type="scientific">Flaviaesturariibacter aridisoli</name>
    <dbReference type="NCBI Taxonomy" id="2545761"/>
    <lineage>
        <taxon>Bacteria</taxon>
        <taxon>Pseudomonadati</taxon>
        <taxon>Bacteroidota</taxon>
        <taxon>Chitinophagia</taxon>
        <taxon>Chitinophagales</taxon>
        <taxon>Chitinophagaceae</taxon>
        <taxon>Flaviaestuariibacter</taxon>
    </lineage>
</organism>
<dbReference type="InterPro" id="IPR054828">
    <property type="entry name" value="Vit_B12_bind_prot"/>
</dbReference>
<name>A0A4R4E169_9BACT</name>
<dbReference type="InterPro" id="IPR002491">
    <property type="entry name" value="ABC_transptr_periplasmic_BD"/>
</dbReference>
<dbReference type="PANTHER" id="PTHR30535:SF35">
    <property type="entry name" value="PERIPLASMIC BINDING PROTEIN"/>
    <property type="match status" value="1"/>
</dbReference>
<protein>
    <submittedName>
        <fullName evidence="3">Cobalamin-binding protein</fullName>
    </submittedName>
</protein>
<gene>
    <name evidence="3" type="ORF">E0486_14630</name>
</gene>
<dbReference type="EMBL" id="SKFH01000029">
    <property type="protein sequence ID" value="TCZ68301.1"/>
    <property type="molecule type" value="Genomic_DNA"/>
</dbReference>
<dbReference type="Gene3D" id="3.40.50.1980">
    <property type="entry name" value="Nitrogenase molybdenum iron protein domain"/>
    <property type="match status" value="2"/>
</dbReference>
<evidence type="ECO:0000256" key="1">
    <source>
        <dbReference type="ARBA" id="ARBA00022729"/>
    </source>
</evidence>
<proteinExistence type="predicted"/>
<dbReference type="SUPFAM" id="SSF53807">
    <property type="entry name" value="Helical backbone' metal receptor"/>
    <property type="match status" value="1"/>
</dbReference>
<dbReference type="Pfam" id="PF01497">
    <property type="entry name" value="Peripla_BP_2"/>
    <property type="match status" value="1"/>
</dbReference>
<sequence length="263" mass="30040">MASLLDPFGNELDLSRPPRRIVSLVPSQTELLCALGLDAEVAGITKFCIHPDAWFRSKTRVGGTKTVHPDRVRALQPDLILANREENVQEQVEALAREFPTWVSDISTLEQALTTMTDIGRLTHREAESEALARRVSAGFDSLRPLLENRPFAAYLIWKDPYMTVGSDTFIHDMLERLGVQNLFAEKARYPQVEVSELRGCEFLLLSSEPYPFAQKHIDELQAELPHTRILLVDGELFSWYGSRLLHTPPYFENLRRELGLWR</sequence>
<dbReference type="Proteomes" id="UP000295164">
    <property type="component" value="Unassembled WGS sequence"/>
</dbReference>
<dbReference type="PROSITE" id="PS50983">
    <property type="entry name" value="FE_B12_PBP"/>
    <property type="match status" value="1"/>
</dbReference>
<reference evidence="3 4" key="1">
    <citation type="submission" date="2019-03" db="EMBL/GenBank/DDBJ databases">
        <authorList>
            <person name="Kim M.K.M."/>
        </authorList>
    </citation>
    <scope>NUCLEOTIDE SEQUENCE [LARGE SCALE GENOMIC DNA]</scope>
    <source>
        <strain evidence="3 4">17J68-15</strain>
    </source>
</reference>
<keyword evidence="4" id="KW-1185">Reference proteome</keyword>
<dbReference type="RefSeq" id="WP_131853073.1">
    <property type="nucleotide sequence ID" value="NZ_SKFH01000029.1"/>
</dbReference>
<evidence type="ECO:0000259" key="2">
    <source>
        <dbReference type="PROSITE" id="PS50983"/>
    </source>
</evidence>
<accession>A0A4R4E169</accession>
<dbReference type="PANTHER" id="PTHR30535">
    <property type="entry name" value="VITAMIN B12-BINDING PROTEIN"/>
    <property type="match status" value="1"/>
</dbReference>
<dbReference type="AlphaFoldDB" id="A0A4R4E169"/>
<evidence type="ECO:0000313" key="3">
    <source>
        <dbReference type="EMBL" id="TCZ68301.1"/>
    </source>
</evidence>
<keyword evidence="1" id="KW-0732">Signal</keyword>
<evidence type="ECO:0000313" key="4">
    <source>
        <dbReference type="Proteomes" id="UP000295164"/>
    </source>
</evidence>
<comment type="caution">
    <text evidence="3">The sequence shown here is derived from an EMBL/GenBank/DDBJ whole genome shotgun (WGS) entry which is preliminary data.</text>
</comment>
<dbReference type="InterPro" id="IPR050902">
    <property type="entry name" value="ABC_Transporter_SBP"/>
</dbReference>